<evidence type="ECO:0000313" key="2">
    <source>
        <dbReference type="Proteomes" id="UP000008672"/>
    </source>
</evidence>
<dbReference type="OMA" id="GWPENFA"/>
<dbReference type="Proteomes" id="UP000008672">
    <property type="component" value="Unassembled WGS sequence"/>
</dbReference>
<dbReference type="EMBL" id="AFYH01204536">
    <property type="status" value="NOT_ANNOTATED_CDS"/>
    <property type="molecule type" value="Genomic_DNA"/>
</dbReference>
<dbReference type="PANTHER" id="PTHR37679">
    <property type="entry name" value="ARMADILLO-LIKE HELICAL DOMAIN-CONTAINING PROTEIN 2"/>
    <property type="match status" value="1"/>
</dbReference>
<dbReference type="PANTHER" id="PTHR37679:SF1">
    <property type="entry name" value="ARMADILLO-LIKE HELICAL DOMAIN-CONTAINING PROTEIN 2"/>
    <property type="match status" value="1"/>
</dbReference>
<name>H3AG60_LATCH</name>
<proteinExistence type="predicted"/>
<dbReference type="GeneTree" id="ENSGT00530000068834"/>
<dbReference type="InParanoid" id="H3AG60"/>
<keyword evidence="2" id="KW-1185">Reference proteome</keyword>
<dbReference type="Ensembl" id="ENSLACT00000008699.1">
    <property type="protein sequence ID" value="ENSLACP00000008631.1"/>
    <property type="gene ID" value="ENSLACG00000007628.1"/>
</dbReference>
<dbReference type="AlphaFoldDB" id="H3AG60"/>
<dbReference type="HOGENOM" id="CLU_104877_0_0_1"/>
<dbReference type="InterPro" id="IPR040268">
    <property type="entry name" value="ARMH2"/>
</dbReference>
<dbReference type="InterPro" id="IPR016024">
    <property type="entry name" value="ARM-type_fold"/>
</dbReference>
<organism evidence="1 2">
    <name type="scientific">Latimeria chalumnae</name>
    <name type="common">Coelacanth</name>
    <dbReference type="NCBI Taxonomy" id="7897"/>
    <lineage>
        <taxon>Eukaryota</taxon>
        <taxon>Metazoa</taxon>
        <taxon>Chordata</taxon>
        <taxon>Craniata</taxon>
        <taxon>Vertebrata</taxon>
        <taxon>Euteleostomi</taxon>
        <taxon>Coelacanthiformes</taxon>
        <taxon>Coelacanthidae</taxon>
        <taxon>Latimeria</taxon>
    </lineage>
</organism>
<gene>
    <name evidence="1" type="primary">ARMH2</name>
</gene>
<reference evidence="1" key="3">
    <citation type="submission" date="2025-09" db="UniProtKB">
        <authorList>
            <consortium name="Ensembl"/>
        </authorList>
    </citation>
    <scope>IDENTIFICATION</scope>
</reference>
<reference evidence="2" key="1">
    <citation type="submission" date="2011-08" db="EMBL/GenBank/DDBJ databases">
        <title>The draft genome of Latimeria chalumnae.</title>
        <authorList>
            <person name="Di Palma F."/>
            <person name="Alfoldi J."/>
            <person name="Johnson J."/>
            <person name="Berlin A."/>
            <person name="Gnerre S."/>
            <person name="Jaffe D."/>
            <person name="MacCallum I."/>
            <person name="Young S."/>
            <person name="Walker B.J."/>
            <person name="Lander E."/>
            <person name="Lindblad-Toh K."/>
        </authorList>
    </citation>
    <scope>NUCLEOTIDE SEQUENCE [LARGE SCALE GENOMIC DNA]</scope>
    <source>
        <strain evidence="2">Wild caught</strain>
    </source>
</reference>
<evidence type="ECO:0000313" key="1">
    <source>
        <dbReference type="Ensembl" id="ENSLACP00000008631.1"/>
    </source>
</evidence>
<accession>H3AG60</accession>
<dbReference type="eggNOG" id="ENOG502S56C">
    <property type="taxonomic scope" value="Eukaryota"/>
</dbReference>
<protein>
    <submittedName>
        <fullName evidence="1">Armadillo like helical domain containing 2</fullName>
    </submittedName>
</protein>
<sequence length="178" mass="20173">PLEVNSHRRKILDHGHTLRNKPLPLKKKLEAATQIGVLAYTGGLVASQCAEDYIPDLIEILLLPSISDTDKIIIIQSLCGILYGSYSNQVKAKENHLINLLVNYLTGDKPDQNCNQIVKFWVCYLLNIICCSNIPVIKMLHKSNYVHKSLKVLANMGWYGWSRNYAQILLYVLGFEHP</sequence>
<reference evidence="1" key="2">
    <citation type="submission" date="2025-08" db="UniProtKB">
        <authorList>
            <consortium name="Ensembl"/>
        </authorList>
    </citation>
    <scope>IDENTIFICATION</scope>
</reference>
<dbReference type="Pfam" id="PF17822">
    <property type="entry name" value="ARMH2"/>
    <property type="match status" value="1"/>
</dbReference>
<dbReference type="SUPFAM" id="SSF48371">
    <property type="entry name" value="ARM repeat"/>
    <property type="match status" value="1"/>
</dbReference>